<keyword evidence="3 9" id="KW-0378">Hydrolase</keyword>
<dbReference type="InterPro" id="IPR011013">
    <property type="entry name" value="Gal_mutarotase_sf_dom"/>
</dbReference>
<dbReference type="SUPFAM" id="SSF51011">
    <property type="entry name" value="Glycosyl hydrolase domain"/>
    <property type="match status" value="1"/>
</dbReference>
<dbReference type="InterPro" id="IPR017853">
    <property type="entry name" value="GH"/>
</dbReference>
<dbReference type="InterPro" id="IPR017957">
    <property type="entry name" value="P_trefoil_CS"/>
</dbReference>
<comment type="similarity">
    <text evidence="2 9">Belongs to the glycosyl hydrolase 31 family.</text>
</comment>
<dbReference type="PROSITE" id="PS00129">
    <property type="entry name" value="GLYCOSYL_HYDROL_F31_1"/>
    <property type="match status" value="1"/>
</dbReference>
<evidence type="ECO:0000256" key="1">
    <source>
        <dbReference type="ARBA" id="ARBA00004308"/>
    </source>
</evidence>
<dbReference type="EMBL" id="OX597835">
    <property type="protein sequence ID" value="CAI9738795.1"/>
    <property type="molecule type" value="Genomic_DNA"/>
</dbReference>
<dbReference type="Pfam" id="PF01055">
    <property type="entry name" value="Glyco_hydro_31_2nd"/>
    <property type="match status" value="1"/>
</dbReference>
<dbReference type="PROSITE" id="PS51448">
    <property type="entry name" value="P_TREFOIL_2"/>
    <property type="match status" value="1"/>
</dbReference>
<dbReference type="SMART" id="SM00018">
    <property type="entry name" value="PD"/>
    <property type="match status" value="1"/>
</dbReference>
<dbReference type="Gene3D" id="2.60.40.1760">
    <property type="entry name" value="glycosyl hydrolase (family 31)"/>
    <property type="match status" value="1"/>
</dbReference>
<dbReference type="SUPFAM" id="SSF51445">
    <property type="entry name" value="(Trans)glycosidases"/>
    <property type="match status" value="1"/>
</dbReference>
<dbReference type="Pfam" id="PF13802">
    <property type="entry name" value="Gal_mutarotas_2"/>
    <property type="match status" value="1"/>
</dbReference>
<dbReference type="GO" id="GO:0012505">
    <property type="term" value="C:endomembrane system"/>
    <property type="evidence" value="ECO:0007669"/>
    <property type="project" value="UniProtKB-SubCell"/>
</dbReference>
<dbReference type="InterPro" id="IPR030458">
    <property type="entry name" value="Glyco_hydro_31_AS"/>
</dbReference>
<evidence type="ECO:0000256" key="4">
    <source>
        <dbReference type="ARBA" id="ARBA00023136"/>
    </source>
</evidence>
<dbReference type="CDD" id="cd06602">
    <property type="entry name" value="GH31_MGAM_SI_GAA"/>
    <property type="match status" value="1"/>
</dbReference>
<evidence type="ECO:0000256" key="6">
    <source>
        <dbReference type="ARBA" id="ARBA00023180"/>
    </source>
</evidence>
<name>A0AA36BQY3_OCTVU</name>
<dbReference type="CDD" id="cd14752">
    <property type="entry name" value="GH31_N"/>
    <property type="match status" value="1"/>
</dbReference>
<dbReference type="InterPro" id="IPR044913">
    <property type="entry name" value="P_trefoil_dom_sf"/>
</dbReference>
<evidence type="ECO:0000313" key="12">
    <source>
        <dbReference type="EMBL" id="CAI9738795.1"/>
    </source>
</evidence>
<reference evidence="12" key="1">
    <citation type="submission" date="2023-08" db="EMBL/GenBank/DDBJ databases">
        <authorList>
            <person name="Alioto T."/>
            <person name="Alioto T."/>
            <person name="Gomez Garrido J."/>
        </authorList>
    </citation>
    <scope>NUCLEOTIDE SEQUENCE</scope>
</reference>
<keyword evidence="5" id="KW-1015">Disulfide bond</keyword>
<keyword evidence="10" id="KW-0812">Transmembrane</keyword>
<dbReference type="Proteomes" id="UP001162480">
    <property type="component" value="Chromosome 22"/>
</dbReference>
<dbReference type="SUPFAM" id="SSF74650">
    <property type="entry name" value="Galactose mutarotase-like"/>
    <property type="match status" value="1"/>
</dbReference>
<dbReference type="CDD" id="cd00111">
    <property type="entry name" value="Trefoil"/>
    <property type="match status" value="1"/>
</dbReference>
<keyword evidence="4 10" id="KW-0472">Membrane</keyword>
<evidence type="ECO:0000259" key="11">
    <source>
        <dbReference type="PROSITE" id="PS51448"/>
    </source>
</evidence>
<dbReference type="GO" id="GO:0005975">
    <property type="term" value="P:carbohydrate metabolic process"/>
    <property type="evidence" value="ECO:0007669"/>
    <property type="project" value="InterPro"/>
</dbReference>
<dbReference type="PANTHER" id="PTHR22762">
    <property type="entry name" value="ALPHA-GLUCOSIDASE"/>
    <property type="match status" value="1"/>
</dbReference>
<dbReference type="Gene3D" id="2.60.40.1180">
    <property type="entry name" value="Golgi alpha-mannosidase II"/>
    <property type="match status" value="2"/>
</dbReference>
<dbReference type="PROSITE" id="PS00025">
    <property type="entry name" value="P_TREFOIL_1"/>
    <property type="match status" value="1"/>
</dbReference>
<proteinExistence type="inferred from homology"/>
<evidence type="ECO:0000256" key="5">
    <source>
        <dbReference type="ARBA" id="ARBA00023157"/>
    </source>
</evidence>
<dbReference type="InterPro" id="IPR013780">
    <property type="entry name" value="Glyco_hydro_b"/>
</dbReference>
<dbReference type="Gene3D" id="3.20.20.80">
    <property type="entry name" value="Glycosidases"/>
    <property type="match status" value="1"/>
</dbReference>
<dbReference type="InterPro" id="IPR025887">
    <property type="entry name" value="Glyco_hydro_31_N_dom"/>
</dbReference>
<comment type="caution">
    <text evidence="8">Lacks conserved residue(s) required for the propagation of feature annotation.</text>
</comment>
<sequence length="897" mass="102576">MFQTFACITCFFSITTFFMYLPLQYLSDCYFQQTDHRDSYCSIATNDRFDCHPESGASEESCKERGCCWDETSEFACFYPKHFVGYIFNKSAVTKTGYSYGLSRSKPSPFPKDIAEIQMDVYFETKTRLHIKIYDPHHTRYEIPFKVPKADKRAQYVRYSFKTADIGEPFQFNVSRFDPLTEAAGTTLLETKGSLIFADQFLQLSYQLPSKYIYGLGEHHLPLLLPLENQKLTFWNKDHVPEDALNLYGSHPFYLVLEEDGSSHGVYIHNSNAMDVILHPFPALTWRTIGGILDMYVFLGPKPDDVIQQYTEVIGRPFMPPYWSLGFHLCRYGYPTANRTLEVMNRVRKAGIPQDVQWNDIDYMYKKRDFSSDFQNFGNQSALVKEIHSRGMKYIIIIDPGIYAGPSEEPYIPFQLGKKMDIFVKDSTGKENLIGKVWPGITAFPDFTHPRINQYWQQLIGNFHKLIPFDGLWLDMNEISNFVTGSIHGCPKQSPYENPPYLPAVRGKALKFSTLCASAQQYLSSQYNLHNLYGITETKVSYSALVNIRKKRPFLISRSTFSGSGRYGGHWTGDNSATYKDMASSVTDIINFNLFGIPMVGADICGFNEETTKELCQRWYQLGAFYPFSRSHNCNKLKDQDPAAFDKAFSESTKKAYMTRYSLLPYLYTLFYKSHANGSAVVRPLFYDFPNDKATYTLDTQFFWGSSLLISPVLQSDVQKVAAYFPQGKWYNFYTGEYLIGVSQSFFLLNAPMDVINVHLQGGAIIPLQEPALTTTTSRQNPFTLLSALDASGRAFGELYWDDGESLSSVPNGVYNMIHFFANETTLYNSVIKAAYLKEPMVLRNITIFGIPSQPTSVLFNRFPVPFSFQPHTKVLYVPRLNSGLLVPFQLTWSFAD</sequence>
<evidence type="ECO:0000256" key="3">
    <source>
        <dbReference type="ARBA" id="ARBA00022801"/>
    </source>
</evidence>
<dbReference type="GO" id="GO:0004558">
    <property type="term" value="F:alpha-1,4-glucosidase activity"/>
    <property type="evidence" value="ECO:0007669"/>
    <property type="project" value="TreeGrafter"/>
</dbReference>
<gene>
    <name evidence="12" type="ORF">OCTVUL_1B027633</name>
</gene>
<evidence type="ECO:0000256" key="8">
    <source>
        <dbReference type="PROSITE-ProRule" id="PRU00779"/>
    </source>
</evidence>
<evidence type="ECO:0000256" key="9">
    <source>
        <dbReference type="RuleBase" id="RU361185"/>
    </source>
</evidence>
<keyword evidence="13" id="KW-1185">Reference proteome</keyword>
<dbReference type="InterPro" id="IPR000519">
    <property type="entry name" value="P_trefoil_dom"/>
</dbReference>
<organism evidence="12 13">
    <name type="scientific">Octopus vulgaris</name>
    <name type="common">Common octopus</name>
    <dbReference type="NCBI Taxonomy" id="6645"/>
    <lineage>
        <taxon>Eukaryota</taxon>
        <taxon>Metazoa</taxon>
        <taxon>Spiralia</taxon>
        <taxon>Lophotrochozoa</taxon>
        <taxon>Mollusca</taxon>
        <taxon>Cephalopoda</taxon>
        <taxon>Coleoidea</taxon>
        <taxon>Octopodiformes</taxon>
        <taxon>Octopoda</taxon>
        <taxon>Incirrata</taxon>
        <taxon>Octopodidae</taxon>
        <taxon>Octopus</taxon>
    </lineage>
</organism>
<dbReference type="GO" id="GO:0030246">
    <property type="term" value="F:carbohydrate binding"/>
    <property type="evidence" value="ECO:0007669"/>
    <property type="project" value="InterPro"/>
</dbReference>
<dbReference type="PANTHER" id="PTHR22762:SF131">
    <property type="entry name" value="GLYCOSIDE HYDROLASE FAMILY 31 N-TERMINAL DOMAIN-CONTAINING PROTEIN"/>
    <property type="match status" value="1"/>
</dbReference>
<keyword evidence="6" id="KW-0325">Glycoprotein</keyword>
<dbReference type="Gene3D" id="4.10.110.10">
    <property type="entry name" value="Spasmolytic Protein, domain 1"/>
    <property type="match status" value="1"/>
</dbReference>
<keyword evidence="7 9" id="KW-0326">Glycosidase</keyword>
<dbReference type="Pfam" id="PF21365">
    <property type="entry name" value="Glyco_hydro_31_3rd"/>
    <property type="match status" value="1"/>
</dbReference>
<dbReference type="Pfam" id="PF00088">
    <property type="entry name" value="Trefoil"/>
    <property type="match status" value="1"/>
</dbReference>
<protein>
    <submittedName>
        <fullName evidence="12">Lysosomal alpha-glucosidase-like</fullName>
    </submittedName>
</protein>
<feature type="transmembrane region" description="Helical" evidence="10">
    <location>
        <begin position="5"/>
        <end position="23"/>
    </location>
</feature>
<keyword evidence="10" id="KW-1133">Transmembrane helix</keyword>
<dbReference type="AlphaFoldDB" id="A0AA36BQY3"/>
<evidence type="ECO:0000256" key="10">
    <source>
        <dbReference type="SAM" id="Phobius"/>
    </source>
</evidence>
<accession>A0AA36BQY3</accession>
<comment type="subcellular location">
    <subcellularLocation>
        <location evidence="1">Endomembrane system</location>
    </subcellularLocation>
</comment>
<dbReference type="FunFam" id="2.60.40.1180:FF:000001">
    <property type="entry name" value="Maltase-glucoamylase, intestinal"/>
    <property type="match status" value="1"/>
</dbReference>
<evidence type="ECO:0000256" key="2">
    <source>
        <dbReference type="ARBA" id="ARBA00007806"/>
    </source>
</evidence>
<dbReference type="InterPro" id="IPR048395">
    <property type="entry name" value="Glyco_hydro_31_C"/>
</dbReference>
<evidence type="ECO:0000256" key="7">
    <source>
        <dbReference type="ARBA" id="ARBA00023295"/>
    </source>
</evidence>
<feature type="domain" description="P-type" evidence="11">
    <location>
        <begin position="39"/>
        <end position="81"/>
    </location>
</feature>
<evidence type="ECO:0000313" key="13">
    <source>
        <dbReference type="Proteomes" id="UP001162480"/>
    </source>
</evidence>
<dbReference type="InterPro" id="IPR000322">
    <property type="entry name" value="Glyco_hydro_31_TIM"/>
</dbReference>